<proteinExistence type="predicted"/>
<dbReference type="Proteomes" id="UP000324585">
    <property type="component" value="Unassembled WGS sequence"/>
</dbReference>
<name>A0A5J4YK76_PORPP</name>
<feature type="region of interest" description="Disordered" evidence="2">
    <location>
        <begin position="1"/>
        <end position="37"/>
    </location>
</feature>
<comment type="caution">
    <text evidence="3">The sequence shown here is derived from an EMBL/GenBank/DDBJ whole genome shotgun (WGS) entry which is preliminary data.</text>
</comment>
<feature type="compositionally biased region" description="Low complexity" evidence="2">
    <location>
        <begin position="235"/>
        <end position="248"/>
    </location>
</feature>
<reference evidence="4" key="1">
    <citation type="journal article" date="2019" name="Nat. Commun.">
        <title>Expansion of phycobilisome linker gene families in mesophilic red algae.</title>
        <authorList>
            <person name="Lee J."/>
            <person name="Kim D."/>
            <person name="Bhattacharya D."/>
            <person name="Yoon H.S."/>
        </authorList>
    </citation>
    <scope>NUCLEOTIDE SEQUENCE [LARGE SCALE GENOMIC DNA]</scope>
    <source>
        <strain evidence="4">CCMP 1328</strain>
    </source>
</reference>
<evidence type="ECO:0000256" key="2">
    <source>
        <dbReference type="SAM" id="MobiDB-lite"/>
    </source>
</evidence>
<evidence type="ECO:0000313" key="4">
    <source>
        <dbReference type="Proteomes" id="UP000324585"/>
    </source>
</evidence>
<dbReference type="AlphaFoldDB" id="A0A5J4YK76"/>
<evidence type="ECO:0000313" key="3">
    <source>
        <dbReference type="EMBL" id="KAA8491280.1"/>
    </source>
</evidence>
<feature type="region of interest" description="Disordered" evidence="2">
    <location>
        <begin position="234"/>
        <end position="294"/>
    </location>
</feature>
<feature type="region of interest" description="Disordered" evidence="2">
    <location>
        <begin position="112"/>
        <end position="144"/>
    </location>
</feature>
<feature type="compositionally biased region" description="Basic residues" evidence="2">
    <location>
        <begin position="1"/>
        <end position="10"/>
    </location>
</feature>
<sequence>MSSREKKRSLRERVASMPGMLQVPTNNTSFDSELGSTSTSSEALRAAAGVNRPAEEIVLIAERLAALPSPSAFEGMTSGFPLLTPMGGFPHQAHDAAPFHATPRSLGVEMSTAAAPVSSGLPPTPRRPGVPFKAEPSALGSARRASSLPLEAHMCNARSSQQRQVANLATPPRVMDEQRRTYHDRLGRQEQMEKQHARALHHVKHHENEHMQNDQSQYQAQNRKGLVEHQGHAYGGSQAAQSGQGTHGASDHTVKTSLPQFGHVRPLLSPKPVERQTVKKQRVVPQRKDDDSDALADARSAVQRKFSKNTENIERLERELETITDKREIRIVKNRLAAERSRLSQRERMCVLQFENEKRSRNVQKLELENVALRKELEYLKSFYGAKQTGAR</sequence>
<feature type="compositionally biased region" description="Polar residues" evidence="2">
    <location>
        <begin position="23"/>
        <end position="37"/>
    </location>
</feature>
<gene>
    <name evidence="3" type="ORF">FVE85_7701</name>
</gene>
<accession>A0A5J4YK76</accession>
<organism evidence="3 4">
    <name type="scientific">Porphyridium purpureum</name>
    <name type="common">Red alga</name>
    <name type="synonym">Porphyridium cruentum</name>
    <dbReference type="NCBI Taxonomy" id="35688"/>
    <lineage>
        <taxon>Eukaryota</taxon>
        <taxon>Rhodophyta</taxon>
        <taxon>Bangiophyceae</taxon>
        <taxon>Porphyridiales</taxon>
        <taxon>Porphyridiaceae</taxon>
        <taxon>Porphyridium</taxon>
    </lineage>
</organism>
<feature type="region of interest" description="Disordered" evidence="2">
    <location>
        <begin position="157"/>
        <end position="178"/>
    </location>
</feature>
<protein>
    <recommendedName>
        <fullName evidence="5">BZIP domain-containing protein</fullName>
    </recommendedName>
</protein>
<feature type="coiled-coil region" evidence="1">
    <location>
        <begin position="299"/>
        <end position="326"/>
    </location>
</feature>
<evidence type="ECO:0000256" key="1">
    <source>
        <dbReference type="SAM" id="Coils"/>
    </source>
</evidence>
<dbReference type="EMBL" id="VRMN01000014">
    <property type="protein sequence ID" value="KAA8491280.1"/>
    <property type="molecule type" value="Genomic_DNA"/>
</dbReference>
<evidence type="ECO:0008006" key="5">
    <source>
        <dbReference type="Google" id="ProtNLM"/>
    </source>
</evidence>
<keyword evidence="4" id="KW-1185">Reference proteome</keyword>
<keyword evidence="1" id="KW-0175">Coiled coil</keyword>
<feature type="compositionally biased region" description="Polar residues" evidence="2">
    <location>
        <begin position="157"/>
        <end position="167"/>
    </location>
</feature>